<feature type="domain" description="CTP synthase N-terminal" evidence="11">
    <location>
        <begin position="6"/>
        <end position="270"/>
    </location>
</feature>
<dbReference type="EMBL" id="SOQZ01000003">
    <property type="protein sequence ID" value="TDY11728.1"/>
    <property type="molecule type" value="Genomic_DNA"/>
</dbReference>
<evidence type="ECO:0000256" key="3">
    <source>
        <dbReference type="ARBA" id="ARBA00022598"/>
    </source>
</evidence>
<sequence length="546" mass="60930">MTTNTKYIFVTGGVSSSLGKGIIAASLAKLLQAQGYRTTIQKLDPYINVDPGTLNPYEHGECYVTDDGAETDLDLGHYERFLNVPTSQSNNVTTGRIYQSVIEKERRGEFLGKTVQVIPHITDEIKERIQILGKSGDYDIVITEIGGTVGDIESLPYIEAVRQLRWDLGQDNAIVIHLTLIPFLSAAGELKTKPTQHSVKTLMESGVQADILVCRTEHELPEDLRRKLALFCNVREEAVIQSIDASTIYDVPNLMLEQGLDKVVLKKLNLESDTPDLTQWNQFLNRHKNPKGEVTIGLIGKYVELQDSYKSILEAFIHAGAENEVKVNVESVHSEFLTPKNAAGKLQHLDGVLVAPGFGERGIEGKIEAVRYVREHNIPFLGICLGMQMAVIEYSRNVLGLKDANSTEMDEHTQYPVIDLMESQKDITDKGGTMRLGAWDCELINGSIVQQVYGSNAVKERHRHRYEFNNAFKTQIEDAGMKATGFNPETGLVEIVEIPSHSWFVGVQYHPEYKSTVANPHPLFVAFVKATLNFKKDEKSVSMTQK</sequence>
<feature type="binding site" evidence="9">
    <location>
        <begin position="191"/>
        <end position="196"/>
    </location>
    <ligand>
        <name>UTP</name>
        <dbReference type="ChEBI" id="CHEBI:46398"/>
    </ligand>
</feature>
<keyword evidence="3 9" id="KW-0436">Ligase</keyword>
<evidence type="ECO:0000256" key="8">
    <source>
        <dbReference type="ARBA" id="ARBA00047781"/>
    </source>
</evidence>
<dbReference type="Pfam" id="PF06418">
    <property type="entry name" value="CTP_synth_N"/>
    <property type="match status" value="1"/>
</dbReference>
<keyword evidence="13" id="KW-1185">Reference proteome</keyword>
<comment type="pathway">
    <text evidence="1 9">Pyrimidine metabolism; CTP biosynthesis via de novo pathway; CTP from UDP: step 2/2.</text>
</comment>
<dbReference type="PANTHER" id="PTHR11550">
    <property type="entry name" value="CTP SYNTHASE"/>
    <property type="match status" value="1"/>
</dbReference>
<comment type="catalytic activity">
    <reaction evidence="8 9">
        <text>UTP + L-glutamine + ATP + H2O = CTP + L-glutamate + ADP + phosphate + 2 H(+)</text>
        <dbReference type="Rhea" id="RHEA:26426"/>
        <dbReference type="ChEBI" id="CHEBI:15377"/>
        <dbReference type="ChEBI" id="CHEBI:15378"/>
        <dbReference type="ChEBI" id="CHEBI:29985"/>
        <dbReference type="ChEBI" id="CHEBI:30616"/>
        <dbReference type="ChEBI" id="CHEBI:37563"/>
        <dbReference type="ChEBI" id="CHEBI:43474"/>
        <dbReference type="ChEBI" id="CHEBI:46398"/>
        <dbReference type="ChEBI" id="CHEBI:58359"/>
        <dbReference type="ChEBI" id="CHEBI:456216"/>
        <dbReference type="EC" id="6.3.4.2"/>
    </reaction>
</comment>
<feature type="binding site" evidence="9">
    <location>
        <position position="144"/>
    </location>
    <ligand>
        <name>Mg(2+)</name>
        <dbReference type="ChEBI" id="CHEBI:18420"/>
    </ligand>
</feature>
<accession>A0ABY2G4I7</accession>
<reference evidence="12 13" key="1">
    <citation type="submission" date="2019-03" db="EMBL/GenBank/DDBJ databases">
        <title>Genomic Encyclopedia of Type Strains, Phase III (KMG-III): the genomes of soil and plant-associated and newly described type strains.</title>
        <authorList>
            <person name="Whitman W."/>
        </authorList>
    </citation>
    <scope>NUCLEOTIDE SEQUENCE [LARGE SCALE GENOMIC DNA]</scope>
    <source>
        <strain evidence="12 13">CGMCC 1.10957</strain>
    </source>
</reference>
<comment type="caution">
    <text evidence="9">Lacks conserved residue(s) required for the propagation of feature annotation.</text>
</comment>
<dbReference type="Proteomes" id="UP000294930">
    <property type="component" value="Unassembled WGS sequence"/>
</dbReference>
<dbReference type="NCBIfam" id="TIGR00337">
    <property type="entry name" value="PyrG"/>
    <property type="match status" value="1"/>
</dbReference>
<dbReference type="Pfam" id="PF00117">
    <property type="entry name" value="GATase"/>
    <property type="match status" value="1"/>
</dbReference>
<dbReference type="SUPFAM" id="SSF52540">
    <property type="entry name" value="P-loop containing nucleoside triphosphate hydrolases"/>
    <property type="match status" value="1"/>
</dbReference>
<feature type="binding site" evidence="9">
    <location>
        <position position="16"/>
    </location>
    <ligand>
        <name>UTP</name>
        <dbReference type="ChEBI" id="CHEBI:46398"/>
    </ligand>
</feature>
<evidence type="ECO:0000313" key="12">
    <source>
        <dbReference type="EMBL" id="TDY11728.1"/>
    </source>
</evidence>
<name>A0ABY2G4I7_9FLAO</name>
<comment type="catalytic activity">
    <reaction evidence="9">
        <text>UTP + NH4(+) + ATP = CTP + ADP + phosphate + 2 H(+)</text>
        <dbReference type="Rhea" id="RHEA:16597"/>
        <dbReference type="ChEBI" id="CHEBI:15378"/>
        <dbReference type="ChEBI" id="CHEBI:28938"/>
        <dbReference type="ChEBI" id="CHEBI:30616"/>
        <dbReference type="ChEBI" id="CHEBI:37563"/>
        <dbReference type="ChEBI" id="CHEBI:43474"/>
        <dbReference type="ChEBI" id="CHEBI:46398"/>
        <dbReference type="ChEBI" id="CHEBI:456216"/>
    </reaction>
</comment>
<feature type="active site" description="Nucleophile; for glutamine hydrolysis" evidence="9">
    <location>
        <position position="384"/>
    </location>
</feature>
<feature type="binding site" evidence="9">
    <location>
        <begin position="191"/>
        <end position="196"/>
    </location>
    <ligand>
        <name>CTP</name>
        <dbReference type="ChEBI" id="CHEBI:37563"/>
        <note>allosteric inhibitor</note>
    </ligand>
</feature>
<dbReference type="PROSITE" id="PS51273">
    <property type="entry name" value="GATASE_TYPE_1"/>
    <property type="match status" value="1"/>
</dbReference>
<dbReference type="NCBIfam" id="NF003792">
    <property type="entry name" value="PRK05380.1"/>
    <property type="match status" value="1"/>
</dbReference>
<dbReference type="CDD" id="cd01746">
    <property type="entry name" value="GATase1_CTP_Synthase"/>
    <property type="match status" value="1"/>
</dbReference>
<evidence type="ECO:0000256" key="6">
    <source>
        <dbReference type="ARBA" id="ARBA00022962"/>
    </source>
</evidence>
<dbReference type="InterPro" id="IPR017456">
    <property type="entry name" value="CTP_synthase_N"/>
</dbReference>
<comment type="caution">
    <text evidence="12">The sequence shown here is derived from an EMBL/GenBank/DDBJ whole genome shotgun (WGS) entry which is preliminary data.</text>
</comment>
<dbReference type="CDD" id="cd03113">
    <property type="entry name" value="CTPS_N"/>
    <property type="match status" value="1"/>
</dbReference>
<keyword evidence="9" id="KW-0479">Metal-binding</keyword>
<dbReference type="Gene3D" id="3.40.50.880">
    <property type="match status" value="1"/>
</dbReference>
<feature type="active site" evidence="9">
    <location>
        <position position="510"/>
    </location>
</feature>
<evidence type="ECO:0000256" key="7">
    <source>
        <dbReference type="ARBA" id="ARBA00022975"/>
    </source>
</evidence>
<dbReference type="PANTHER" id="PTHR11550:SF0">
    <property type="entry name" value="CTP SYNTHASE-RELATED"/>
    <property type="match status" value="1"/>
</dbReference>
<feature type="binding site" evidence="9">
    <location>
        <begin position="151"/>
        <end position="153"/>
    </location>
    <ligand>
        <name>CTP</name>
        <dbReference type="ChEBI" id="CHEBI:37563"/>
        <note>allosteric inhibitor</note>
    </ligand>
</feature>
<feature type="binding site" evidence="9">
    <location>
        <position position="74"/>
    </location>
    <ligand>
        <name>Mg(2+)</name>
        <dbReference type="ChEBI" id="CHEBI:18420"/>
    </ligand>
</feature>
<evidence type="ECO:0000256" key="1">
    <source>
        <dbReference type="ARBA" id="ARBA00005171"/>
    </source>
</evidence>
<feature type="binding site" evidence="9">
    <location>
        <begin position="385"/>
        <end position="388"/>
    </location>
    <ligand>
        <name>L-glutamine</name>
        <dbReference type="ChEBI" id="CHEBI:58359"/>
    </ligand>
</feature>
<keyword evidence="6 9" id="KW-0315">Glutamine amidotransferase</keyword>
<dbReference type="EC" id="6.3.4.2" evidence="9"/>
<feature type="active site" evidence="9">
    <location>
        <position position="512"/>
    </location>
</feature>
<feature type="binding site" evidence="9">
    <location>
        <position position="357"/>
    </location>
    <ligand>
        <name>L-glutamine</name>
        <dbReference type="ChEBI" id="CHEBI:58359"/>
    </ligand>
</feature>
<keyword evidence="4 9" id="KW-0547">Nucleotide-binding</keyword>
<evidence type="ECO:0000256" key="2">
    <source>
        <dbReference type="ARBA" id="ARBA00007533"/>
    </source>
</evidence>
<evidence type="ECO:0000256" key="5">
    <source>
        <dbReference type="ARBA" id="ARBA00022840"/>
    </source>
</evidence>
<evidence type="ECO:0000256" key="9">
    <source>
        <dbReference type="HAMAP-Rule" id="MF_01227"/>
    </source>
</evidence>
<dbReference type="InterPro" id="IPR033828">
    <property type="entry name" value="GATase1_CTP_Synthase"/>
</dbReference>
<comment type="catalytic activity">
    <reaction evidence="9">
        <text>L-glutamine + H2O = L-glutamate + NH4(+)</text>
        <dbReference type="Rhea" id="RHEA:15889"/>
        <dbReference type="ChEBI" id="CHEBI:15377"/>
        <dbReference type="ChEBI" id="CHEBI:28938"/>
        <dbReference type="ChEBI" id="CHEBI:29985"/>
        <dbReference type="ChEBI" id="CHEBI:58359"/>
    </reaction>
</comment>
<keyword evidence="5 9" id="KW-0067">ATP-binding</keyword>
<dbReference type="InterPro" id="IPR004468">
    <property type="entry name" value="CTP_synthase"/>
</dbReference>
<evidence type="ECO:0000313" key="13">
    <source>
        <dbReference type="Proteomes" id="UP000294930"/>
    </source>
</evidence>
<protein>
    <recommendedName>
        <fullName evidence="9">CTP synthase</fullName>
        <ecNumber evidence="9">6.3.4.2</ecNumber>
    </recommendedName>
    <alternativeName>
        <fullName evidence="9">Cytidine 5'-triphosphate synthase</fullName>
    </alternativeName>
    <alternativeName>
        <fullName evidence="9">Cytidine triphosphate synthetase</fullName>
        <shortName evidence="9">CTP synthetase</shortName>
        <shortName evidence="9">CTPS</shortName>
    </alternativeName>
    <alternativeName>
        <fullName evidence="9">UTP--ammonia ligase</fullName>
    </alternativeName>
</protein>
<comment type="activity regulation">
    <text evidence="9">Allosterically activated by GTP, when glutamine is the substrate; GTP has no effect on the reaction when ammonia is the substrate. The allosteric effector GTP functions by stabilizing the protein conformation that binds the tetrahedral intermediate(s) formed during glutamine hydrolysis. Inhibited by the product CTP, via allosteric rather than competitive inhibition.</text>
</comment>
<organism evidence="12 13">
    <name type="scientific">Meridianimaribacter flavus</name>
    <dbReference type="NCBI Taxonomy" id="571115"/>
    <lineage>
        <taxon>Bacteria</taxon>
        <taxon>Pseudomonadati</taxon>
        <taxon>Bacteroidota</taxon>
        <taxon>Flavobacteriia</taxon>
        <taxon>Flavobacteriales</taxon>
        <taxon>Flavobacteriaceae</taxon>
        <taxon>Meridianimaribacter</taxon>
    </lineage>
</organism>
<dbReference type="SUPFAM" id="SSF52317">
    <property type="entry name" value="Class I glutamine amidotransferase-like"/>
    <property type="match status" value="1"/>
</dbReference>
<proteinExistence type="inferred from homology"/>
<feature type="binding site" evidence="9">
    <location>
        <position position="16"/>
    </location>
    <ligand>
        <name>CTP</name>
        <dbReference type="ChEBI" id="CHEBI:37563"/>
        <note>allosteric inhibitor</note>
    </ligand>
</feature>
<dbReference type="InterPro" id="IPR017926">
    <property type="entry name" value="GATASE"/>
</dbReference>
<feature type="region of interest" description="Amidoligase domain" evidence="9">
    <location>
        <begin position="1"/>
        <end position="270"/>
    </location>
</feature>
<evidence type="ECO:0000259" key="10">
    <source>
        <dbReference type="Pfam" id="PF00117"/>
    </source>
</evidence>
<feature type="binding site" evidence="9">
    <location>
        <position position="227"/>
    </location>
    <ligand>
        <name>CTP</name>
        <dbReference type="ChEBI" id="CHEBI:37563"/>
        <note>allosteric inhibitor</note>
    </ligand>
</feature>
<dbReference type="HAMAP" id="MF_01227">
    <property type="entry name" value="PyrG"/>
    <property type="match status" value="1"/>
</dbReference>
<feature type="binding site" evidence="9">
    <location>
        <position position="408"/>
    </location>
    <ligand>
        <name>L-glutamine</name>
        <dbReference type="ChEBI" id="CHEBI:58359"/>
    </ligand>
</feature>
<keyword evidence="9" id="KW-0460">Magnesium</keyword>
<dbReference type="InterPro" id="IPR029062">
    <property type="entry name" value="Class_I_gatase-like"/>
</dbReference>
<feature type="binding site" evidence="9">
    <location>
        <position position="465"/>
    </location>
    <ligand>
        <name>L-glutamine</name>
        <dbReference type="ChEBI" id="CHEBI:58359"/>
    </ligand>
</feature>
<feature type="binding site" evidence="9">
    <location>
        <position position="57"/>
    </location>
    <ligand>
        <name>L-glutamine</name>
        <dbReference type="ChEBI" id="CHEBI:58359"/>
    </ligand>
</feature>
<gene>
    <name evidence="9" type="primary">pyrG</name>
    <name evidence="12" type="ORF">A8975_1567</name>
</gene>
<evidence type="ECO:0000256" key="4">
    <source>
        <dbReference type="ARBA" id="ARBA00022741"/>
    </source>
</evidence>
<comment type="function">
    <text evidence="9">Catalyzes the ATP-dependent amination of UTP to CTP with either L-glutamine or ammonia as the source of nitrogen. Regulates intracellular CTP levels through interactions with the four ribonucleotide triphosphates.</text>
</comment>
<comment type="subunit">
    <text evidence="9">Homotetramer.</text>
</comment>
<feature type="binding site" evidence="9">
    <location>
        <position position="227"/>
    </location>
    <ligand>
        <name>UTP</name>
        <dbReference type="ChEBI" id="CHEBI:46398"/>
    </ligand>
</feature>
<dbReference type="RefSeq" id="WP_134199539.1">
    <property type="nucleotide sequence ID" value="NZ_SOQZ01000003.1"/>
</dbReference>
<feature type="binding site" evidence="9">
    <location>
        <position position="245"/>
    </location>
    <ligand>
        <name>ATP</name>
        <dbReference type="ChEBI" id="CHEBI:30616"/>
    </ligand>
</feature>
<feature type="domain" description="Glutamine amidotransferase" evidence="10">
    <location>
        <begin position="305"/>
        <end position="529"/>
    </location>
</feature>
<dbReference type="Gene3D" id="3.40.50.300">
    <property type="entry name" value="P-loop containing nucleotide triphosphate hydrolases"/>
    <property type="match status" value="1"/>
</dbReference>
<comment type="miscellaneous">
    <text evidence="9">CTPSs have evolved a hybrid strategy for distinguishing between UTP and CTP. The overlapping regions of the product feedback inhibitory and substrate sites recognize a common feature in both compounds, the triphosphate moiety. To differentiate isosteric substrate and product pyrimidine rings, an additional pocket far from the expected kinase/ligase catalytic site, specifically recognizes the cytosine and ribose portions of the product inhibitor.</text>
</comment>
<dbReference type="InterPro" id="IPR027417">
    <property type="entry name" value="P-loop_NTPase"/>
</dbReference>
<comment type="similarity">
    <text evidence="2 9">Belongs to the CTP synthase family.</text>
</comment>
<feature type="binding site" evidence="9">
    <location>
        <position position="74"/>
    </location>
    <ligand>
        <name>ATP</name>
        <dbReference type="ChEBI" id="CHEBI:30616"/>
    </ligand>
</feature>
<keyword evidence="7 9" id="KW-0665">Pyrimidine biosynthesis</keyword>
<evidence type="ECO:0000259" key="11">
    <source>
        <dbReference type="Pfam" id="PF06418"/>
    </source>
</evidence>
<feature type="binding site" evidence="9">
    <location>
        <begin position="17"/>
        <end position="22"/>
    </location>
    <ligand>
        <name>ATP</name>
        <dbReference type="ChEBI" id="CHEBI:30616"/>
    </ligand>
</feature>